<protein>
    <submittedName>
        <fullName evidence="1">YuzF family protein</fullName>
    </submittedName>
</protein>
<evidence type="ECO:0000313" key="1">
    <source>
        <dbReference type="EMBL" id="MCY6372063.1"/>
    </source>
</evidence>
<dbReference type="Pfam" id="PF10842">
    <property type="entry name" value="DUF2642"/>
    <property type="match status" value="1"/>
</dbReference>
<sequence>MRVQYIKLFGSERMNYQLYQMPMMQSRQPIKYVTLIDPYVVEALRMIIGQSVVIETVRGNIQGILEDVKPDHVVVKTYDSDTVFYVRLQQIVHVMPN</sequence>
<gene>
    <name evidence="1" type="ORF">OXH55_15615</name>
</gene>
<keyword evidence="2" id="KW-1185">Reference proteome</keyword>
<comment type="caution">
    <text evidence="1">The sequence shown here is derived from an EMBL/GenBank/DDBJ whole genome shotgun (WGS) entry which is preliminary data.</text>
</comment>
<organism evidence="1 2">
    <name type="scientific">Clostridium ganghwense</name>
    <dbReference type="NCBI Taxonomy" id="312089"/>
    <lineage>
        <taxon>Bacteria</taxon>
        <taxon>Bacillati</taxon>
        <taxon>Bacillota</taxon>
        <taxon>Clostridia</taxon>
        <taxon>Eubacteriales</taxon>
        <taxon>Clostridiaceae</taxon>
        <taxon>Clostridium</taxon>
    </lineage>
</organism>
<dbReference type="InterPro" id="IPR020139">
    <property type="entry name" value="DUF2642"/>
</dbReference>
<name>A0ABT4CT10_9CLOT</name>
<proteinExistence type="predicted"/>
<reference evidence="1" key="1">
    <citation type="submission" date="2022-12" db="EMBL/GenBank/DDBJ databases">
        <authorList>
            <person name="Wang J."/>
        </authorList>
    </citation>
    <scope>NUCLEOTIDE SEQUENCE</scope>
    <source>
        <strain evidence="1">HY-42-06</strain>
    </source>
</reference>
<dbReference type="EMBL" id="JAPQES010000006">
    <property type="protein sequence ID" value="MCY6372063.1"/>
    <property type="molecule type" value="Genomic_DNA"/>
</dbReference>
<evidence type="ECO:0000313" key="2">
    <source>
        <dbReference type="Proteomes" id="UP001079657"/>
    </source>
</evidence>
<dbReference type="Proteomes" id="UP001079657">
    <property type="component" value="Unassembled WGS sequence"/>
</dbReference>
<accession>A0ABT4CT10</accession>